<dbReference type="EMBL" id="JANPWB010000011">
    <property type="protein sequence ID" value="KAJ1127904.1"/>
    <property type="molecule type" value="Genomic_DNA"/>
</dbReference>
<evidence type="ECO:0008006" key="3">
    <source>
        <dbReference type="Google" id="ProtNLM"/>
    </source>
</evidence>
<reference evidence="1" key="1">
    <citation type="journal article" date="2022" name="bioRxiv">
        <title>Sequencing and chromosome-scale assembly of the giantPleurodeles waltlgenome.</title>
        <authorList>
            <person name="Brown T."/>
            <person name="Elewa A."/>
            <person name="Iarovenko S."/>
            <person name="Subramanian E."/>
            <person name="Araus A.J."/>
            <person name="Petzold A."/>
            <person name="Susuki M."/>
            <person name="Suzuki K.-i.T."/>
            <person name="Hayashi T."/>
            <person name="Toyoda A."/>
            <person name="Oliveira C."/>
            <person name="Osipova E."/>
            <person name="Leigh N.D."/>
            <person name="Simon A."/>
            <person name="Yun M.H."/>
        </authorList>
    </citation>
    <scope>NUCLEOTIDE SEQUENCE</scope>
    <source>
        <strain evidence="1">20211129_DDA</strain>
        <tissue evidence="1">Liver</tissue>
    </source>
</reference>
<comment type="caution">
    <text evidence="1">The sequence shown here is derived from an EMBL/GenBank/DDBJ whole genome shotgun (WGS) entry which is preliminary data.</text>
</comment>
<dbReference type="AlphaFoldDB" id="A0AAV7PJC1"/>
<name>A0AAV7PJC1_PLEWA</name>
<protein>
    <recommendedName>
        <fullName evidence="3">Secreted protein</fullName>
    </recommendedName>
</protein>
<organism evidence="1 2">
    <name type="scientific">Pleurodeles waltl</name>
    <name type="common">Iberian ribbed newt</name>
    <dbReference type="NCBI Taxonomy" id="8319"/>
    <lineage>
        <taxon>Eukaryota</taxon>
        <taxon>Metazoa</taxon>
        <taxon>Chordata</taxon>
        <taxon>Craniata</taxon>
        <taxon>Vertebrata</taxon>
        <taxon>Euteleostomi</taxon>
        <taxon>Amphibia</taxon>
        <taxon>Batrachia</taxon>
        <taxon>Caudata</taxon>
        <taxon>Salamandroidea</taxon>
        <taxon>Salamandridae</taxon>
        <taxon>Pleurodelinae</taxon>
        <taxon>Pleurodeles</taxon>
    </lineage>
</organism>
<gene>
    <name evidence="1" type="ORF">NDU88_006297</name>
</gene>
<proteinExistence type="predicted"/>
<accession>A0AAV7PJC1</accession>
<sequence length="87" mass="9268">MWKTGGAFIVLREVSGPAPWPPRWFLGLGVPSSSSTSVLRCGRPAALLKRSGKCLVPPPGLLVGSWDLESLPAAAQACRDAGDRHRF</sequence>
<keyword evidence="2" id="KW-1185">Reference proteome</keyword>
<evidence type="ECO:0000313" key="1">
    <source>
        <dbReference type="EMBL" id="KAJ1127904.1"/>
    </source>
</evidence>
<dbReference type="Proteomes" id="UP001066276">
    <property type="component" value="Chromosome 7"/>
</dbReference>
<evidence type="ECO:0000313" key="2">
    <source>
        <dbReference type="Proteomes" id="UP001066276"/>
    </source>
</evidence>